<dbReference type="GO" id="GO:0046872">
    <property type="term" value="F:metal ion binding"/>
    <property type="evidence" value="ECO:0007669"/>
    <property type="project" value="InterPro"/>
</dbReference>
<dbReference type="InterPro" id="IPR013815">
    <property type="entry name" value="ATP_grasp_subdomain_1"/>
</dbReference>
<dbReference type="GO" id="GO:0005524">
    <property type="term" value="F:ATP binding"/>
    <property type="evidence" value="ECO:0007669"/>
    <property type="project" value="UniProtKB-UniRule"/>
</dbReference>
<evidence type="ECO:0000256" key="4">
    <source>
        <dbReference type="ARBA" id="ARBA00022840"/>
    </source>
</evidence>
<dbReference type="EMBL" id="PYLP01000017">
    <property type="protein sequence ID" value="PST38188.1"/>
    <property type="molecule type" value="Genomic_DNA"/>
</dbReference>
<dbReference type="RefSeq" id="WP_106988603.1">
    <property type="nucleotide sequence ID" value="NZ_PYLP01000017.1"/>
</dbReference>
<keyword evidence="1" id="KW-0436">Ligase</keyword>
<evidence type="ECO:0000259" key="6">
    <source>
        <dbReference type="PROSITE" id="PS50975"/>
    </source>
</evidence>
<keyword evidence="8" id="KW-1185">Reference proteome</keyword>
<dbReference type="Gene3D" id="3.30.470.20">
    <property type="entry name" value="ATP-grasp fold, B domain"/>
    <property type="match status" value="1"/>
</dbReference>
<evidence type="ECO:0000313" key="8">
    <source>
        <dbReference type="Proteomes" id="UP000241201"/>
    </source>
</evidence>
<sequence length="398" mass="46453">MNLVFISPNFPTYYWNFCKSLRERGVTVLGIGDAPYDDLVSETRESLVEYYRVNNLQNYDEVYRAMGFFIGKYGRIDYIESQNEFWLELEAKLREDFNIHHGVRPKELEVMKYKSKMKEIYKKANVPTARYKVFKNDEELYEFCKEVGFPIVVKPDNGVGATSTYKLKNKKQVSEFLTSWDRAVSFIAEEFVNGHVETFDGITDSKANILICTSHVMMQSIMDIVNEGGDTSFYGQIVEGSDIKEVGTRVVKAFDARQKFFHFEFFRLDKDKEGLGKKGDLVGLEVNMRAPGAYIPDMMNYSYNANVYDIFADMLIYDHCFIEPKQQYCIGYAGRRNGLKYKHHSQQIRMKYKNQLISYEIVPEALSAAMANQVYLLRAKNEQEIKRMIRYVLEKDKE</sequence>
<dbReference type="InterPro" id="IPR003135">
    <property type="entry name" value="ATP-grasp_carboxylate-amine"/>
</dbReference>
<name>A0A2T3FSD7_9FIRM</name>
<gene>
    <name evidence="7" type="ORF">C7U55_10995</name>
</gene>
<evidence type="ECO:0000256" key="2">
    <source>
        <dbReference type="ARBA" id="ARBA00022741"/>
    </source>
</evidence>
<protein>
    <submittedName>
        <fullName evidence="7">Carbamoylphosphate synthase large subunit</fullName>
    </submittedName>
</protein>
<dbReference type="GO" id="GO:0006164">
    <property type="term" value="P:purine nucleotide biosynthetic process"/>
    <property type="evidence" value="ECO:0007669"/>
    <property type="project" value="UniProtKB-KW"/>
</dbReference>
<dbReference type="Proteomes" id="UP000241201">
    <property type="component" value="Unassembled WGS sequence"/>
</dbReference>
<dbReference type="PANTHER" id="PTHR43585:SF2">
    <property type="entry name" value="ATP-GRASP ENZYME FSQD"/>
    <property type="match status" value="1"/>
</dbReference>
<dbReference type="Gene3D" id="3.30.1490.20">
    <property type="entry name" value="ATP-grasp fold, A domain"/>
    <property type="match status" value="1"/>
</dbReference>
<keyword evidence="4 5" id="KW-0067">ATP-binding</keyword>
<reference evidence="8" key="1">
    <citation type="submission" date="2018-03" db="EMBL/GenBank/DDBJ databases">
        <title>Lachnoclostridium SNUG30370 gen.nov., sp.nov., isolated from human faeces.</title>
        <authorList>
            <person name="Seo B."/>
            <person name="Jeon K."/>
            <person name="Ko G."/>
        </authorList>
    </citation>
    <scope>NUCLEOTIDE SEQUENCE [LARGE SCALE GENOMIC DNA]</scope>
    <source>
        <strain evidence="8">SNUG30370</strain>
    </source>
</reference>
<dbReference type="Pfam" id="PF02222">
    <property type="entry name" value="ATP-grasp"/>
    <property type="match status" value="1"/>
</dbReference>
<dbReference type="GeneID" id="77471609"/>
<dbReference type="PROSITE" id="PS50975">
    <property type="entry name" value="ATP_GRASP"/>
    <property type="match status" value="1"/>
</dbReference>
<accession>A0A2T3FSD7</accession>
<comment type="caution">
    <text evidence="7">The sequence shown here is derived from an EMBL/GenBank/DDBJ whole genome shotgun (WGS) entry which is preliminary data.</text>
</comment>
<evidence type="ECO:0000256" key="5">
    <source>
        <dbReference type="PROSITE-ProRule" id="PRU00409"/>
    </source>
</evidence>
<organism evidence="7 8">
    <name type="scientific">Faecalibacillus faecis</name>
    <dbReference type="NCBI Taxonomy" id="1982628"/>
    <lineage>
        <taxon>Bacteria</taxon>
        <taxon>Bacillati</taxon>
        <taxon>Bacillota</taxon>
        <taxon>Erysipelotrichia</taxon>
        <taxon>Erysipelotrichales</taxon>
        <taxon>Coprobacillaceae</taxon>
        <taxon>Faecalibacillus</taxon>
    </lineage>
</organism>
<dbReference type="Gene3D" id="3.40.50.20">
    <property type="match status" value="1"/>
</dbReference>
<evidence type="ECO:0000256" key="3">
    <source>
        <dbReference type="ARBA" id="ARBA00022755"/>
    </source>
</evidence>
<dbReference type="AlphaFoldDB" id="A0A2T3FSD7"/>
<keyword evidence="2 5" id="KW-0547">Nucleotide-binding</keyword>
<evidence type="ECO:0000256" key="1">
    <source>
        <dbReference type="ARBA" id="ARBA00022598"/>
    </source>
</evidence>
<dbReference type="InterPro" id="IPR052032">
    <property type="entry name" value="ATP-dep_AA_Ligase"/>
</dbReference>
<dbReference type="GO" id="GO:0016874">
    <property type="term" value="F:ligase activity"/>
    <property type="evidence" value="ECO:0007669"/>
    <property type="project" value="UniProtKB-KW"/>
</dbReference>
<feature type="domain" description="ATP-grasp" evidence="6">
    <location>
        <begin position="118"/>
        <end position="316"/>
    </location>
</feature>
<evidence type="ECO:0000313" key="7">
    <source>
        <dbReference type="EMBL" id="PST38188.1"/>
    </source>
</evidence>
<keyword evidence="3" id="KW-0658">Purine biosynthesis</keyword>
<dbReference type="SUPFAM" id="SSF56059">
    <property type="entry name" value="Glutathione synthetase ATP-binding domain-like"/>
    <property type="match status" value="1"/>
</dbReference>
<dbReference type="PANTHER" id="PTHR43585">
    <property type="entry name" value="FUMIPYRROLE BIOSYNTHESIS PROTEIN C"/>
    <property type="match status" value="1"/>
</dbReference>
<proteinExistence type="predicted"/>
<dbReference type="InterPro" id="IPR011761">
    <property type="entry name" value="ATP-grasp"/>
</dbReference>